<dbReference type="SUPFAM" id="SSF51556">
    <property type="entry name" value="Metallo-dependent hydrolases"/>
    <property type="match status" value="1"/>
</dbReference>
<dbReference type="Gene3D" id="2.30.40.10">
    <property type="entry name" value="Urease, subunit C, domain 1"/>
    <property type="match status" value="1"/>
</dbReference>
<dbReference type="RefSeq" id="WP_207365709.1">
    <property type="nucleotide sequence ID" value="NZ_JAFMYV010000008.1"/>
</dbReference>
<evidence type="ECO:0000313" key="3">
    <source>
        <dbReference type="EMBL" id="MBO0938177.1"/>
    </source>
</evidence>
<dbReference type="Pfam" id="PF01979">
    <property type="entry name" value="Amidohydro_1"/>
    <property type="match status" value="1"/>
</dbReference>
<proteinExistence type="predicted"/>
<sequence>MRRLRLLLSATLIMHCTLSIVHSSNAQVEKAPARKAGEGGGPYDRLIVRGVTLINSTGAPPIGPVDIVVEKNRIAQIRQVGYPGVAIDPKSRPQATAGTHELNCEGMYLMPGFIDMHGHIGGKDQGANADYVFKLWLGHGITTIRDPSAGNGLDWVLEHRARSDRNEIVAPRIKAYTVFGQGSKEPITTPEQARAWVRLNAQKGADGIKFFGAEPNVFRAALDENKKLGLRSACHHAQLEVARMNALATAKAGLTTMEHWYGLPESLFADRTVQDYPATYNYNNEQDRFTEAGNLWQQAAKPGTDRWNKVMDELIALDFTLDPTFNIYEANRELMLARRAEWHDDYTLPSLWRFYGPSRISHGSYWHNWGTEQEVAWKKNYQLWMQFINEYKNRGGRVTTGSDSGFIYQLYGFAYIRELELLREAGFHPLEVVRAATIKGAEALGMADQIGSVEVGKLADFVIVKENPLVNLKTLYGTGAIHLNDKNEVERVGGVTYTVKDGVVYDAKKLLADVRALVAEAKKKENFEITQPGIPQKPAKVGEGKN</sequence>
<dbReference type="Gene3D" id="3.20.20.140">
    <property type="entry name" value="Metal-dependent hydrolases"/>
    <property type="match status" value="1"/>
</dbReference>
<feature type="chain" id="PRO_5037327830" evidence="1">
    <location>
        <begin position="27"/>
        <end position="546"/>
    </location>
</feature>
<keyword evidence="4" id="KW-1185">Reference proteome</keyword>
<dbReference type="GO" id="GO:0016810">
    <property type="term" value="F:hydrolase activity, acting on carbon-nitrogen (but not peptide) bonds"/>
    <property type="evidence" value="ECO:0007669"/>
    <property type="project" value="InterPro"/>
</dbReference>
<evidence type="ECO:0000313" key="4">
    <source>
        <dbReference type="Proteomes" id="UP000664034"/>
    </source>
</evidence>
<organism evidence="3 4">
    <name type="scientific">Fibrella rubiginis</name>
    <dbReference type="NCBI Taxonomy" id="2817060"/>
    <lineage>
        <taxon>Bacteria</taxon>
        <taxon>Pseudomonadati</taxon>
        <taxon>Bacteroidota</taxon>
        <taxon>Cytophagia</taxon>
        <taxon>Cytophagales</taxon>
        <taxon>Spirosomataceae</taxon>
        <taxon>Fibrella</taxon>
    </lineage>
</organism>
<dbReference type="SUPFAM" id="SSF51338">
    <property type="entry name" value="Composite domain of metallo-dependent hydrolases"/>
    <property type="match status" value="1"/>
</dbReference>
<dbReference type="EMBL" id="JAFMYV010000008">
    <property type="protein sequence ID" value="MBO0938177.1"/>
    <property type="molecule type" value="Genomic_DNA"/>
</dbReference>
<dbReference type="PANTHER" id="PTHR43135:SF3">
    <property type="entry name" value="ALPHA-D-RIBOSE 1-METHYLPHOSPHONATE 5-TRIPHOSPHATE DIPHOSPHATASE"/>
    <property type="match status" value="1"/>
</dbReference>
<evidence type="ECO:0000256" key="1">
    <source>
        <dbReference type="SAM" id="SignalP"/>
    </source>
</evidence>
<dbReference type="Proteomes" id="UP000664034">
    <property type="component" value="Unassembled WGS sequence"/>
</dbReference>
<evidence type="ECO:0000259" key="2">
    <source>
        <dbReference type="Pfam" id="PF01979"/>
    </source>
</evidence>
<feature type="signal peptide" evidence="1">
    <location>
        <begin position="1"/>
        <end position="26"/>
    </location>
</feature>
<dbReference type="PANTHER" id="PTHR43135">
    <property type="entry name" value="ALPHA-D-RIBOSE 1-METHYLPHOSPHONATE 5-TRIPHOSPHATE DIPHOSPHATASE"/>
    <property type="match status" value="1"/>
</dbReference>
<name>A0A939GKM7_9BACT</name>
<reference evidence="3" key="1">
    <citation type="submission" date="2021-03" db="EMBL/GenBank/DDBJ databases">
        <title>Fibrella sp. HMF5335 genome sequencing and assembly.</title>
        <authorList>
            <person name="Kang H."/>
            <person name="Kim H."/>
            <person name="Bae S."/>
            <person name="Joh K."/>
        </authorList>
    </citation>
    <scope>NUCLEOTIDE SEQUENCE</scope>
    <source>
        <strain evidence="3">HMF5335</strain>
    </source>
</reference>
<dbReference type="InterPro" id="IPR032466">
    <property type="entry name" value="Metal_Hydrolase"/>
</dbReference>
<gene>
    <name evidence="3" type="ORF">J2I47_16615</name>
</gene>
<keyword evidence="1" id="KW-0732">Signal</keyword>
<dbReference type="InterPro" id="IPR006680">
    <property type="entry name" value="Amidohydro-rel"/>
</dbReference>
<dbReference type="AlphaFoldDB" id="A0A939GKM7"/>
<accession>A0A939GKM7</accession>
<feature type="domain" description="Amidohydrolase-related" evidence="2">
    <location>
        <begin position="390"/>
        <end position="503"/>
    </location>
</feature>
<dbReference type="InterPro" id="IPR051781">
    <property type="entry name" value="Metallo-dep_Hydrolase"/>
</dbReference>
<comment type="caution">
    <text evidence="3">The sequence shown here is derived from an EMBL/GenBank/DDBJ whole genome shotgun (WGS) entry which is preliminary data.</text>
</comment>
<dbReference type="InterPro" id="IPR011059">
    <property type="entry name" value="Metal-dep_hydrolase_composite"/>
</dbReference>
<protein>
    <submittedName>
        <fullName evidence="3">Amidohydrolase family protein</fullName>
    </submittedName>
</protein>